<dbReference type="PANTHER" id="PTHR30193:SF37">
    <property type="entry name" value="INNER MEMBRANE ABC TRANSPORTER PERMEASE PROTEIN YCJO"/>
    <property type="match status" value="1"/>
</dbReference>
<dbReference type="SUPFAM" id="SSF161098">
    <property type="entry name" value="MetI-like"/>
    <property type="match status" value="1"/>
</dbReference>
<feature type="transmembrane region" description="Helical" evidence="7">
    <location>
        <begin position="183"/>
        <end position="206"/>
    </location>
</feature>
<evidence type="ECO:0000313" key="10">
    <source>
        <dbReference type="Proteomes" id="UP001333102"/>
    </source>
</evidence>
<dbReference type="InterPro" id="IPR000515">
    <property type="entry name" value="MetI-like"/>
</dbReference>
<evidence type="ECO:0000256" key="6">
    <source>
        <dbReference type="ARBA" id="ARBA00023136"/>
    </source>
</evidence>
<evidence type="ECO:0000256" key="4">
    <source>
        <dbReference type="ARBA" id="ARBA00022692"/>
    </source>
</evidence>
<evidence type="ECO:0000256" key="2">
    <source>
        <dbReference type="ARBA" id="ARBA00022448"/>
    </source>
</evidence>
<dbReference type="EMBL" id="CP141614">
    <property type="protein sequence ID" value="WRP15155.1"/>
    <property type="molecule type" value="Genomic_DNA"/>
</dbReference>
<evidence type="ECO:0000256" key="7">
    <source>
        <dbReference type="RuleBase" id="RU363032"/>
    </source>
</evidence>
<keyword evidence="6 7" id="KW-0472">Membrane</keyword>
<dbReference type="Pfam" id="PF00528">
    <property type="entry name" value="BPD_transp_1"/>
    <property type="match status" value="1"/>
</dbReference>
<feature type="transmembrane region" description="Helical" evidence="7">
    <location>
        <begin position="130"/>
        <end position="152"/>
    </location>
</feature>
<protein>
    <submittedName>
        <fullName evidence="9">Sugar ABC transporter permease</fullName>
    </submittedName>
</protein>
<evidence type="ECO:0000313" key="9">
    <source>
        <dbReference type="EMBL" id="WRP15155.1"/>
    </source>
</evidence>
<keyword evidence="5 7" id="KW-1133">Transmembrane helix</keyword>
<feature type="domain" description="ABC transmembrane type-1" evidence="8">
    <location>
        <begin position="93"/>
        <end position="310"/>
    </location>
</feature>
<keyword evidence="10" id="KW-1185">Reference proteome</keyword>
<feature type="transmembrane region" description="Helical" evidence="7">
    <location>
        <begin position="34"/>
        <end position="62"/>
    </location>
</feature>
<feature type="transmembrane region" description="Helical" evidence="7">
    <location>
        <begin position="241"/>
        <end position="263"/>
    </location>
</feature>
<dbReference type="CDD" id="cd06261">
    <property type="entry name" value="TM_PBP2"/>
    <property type="match status" value="1"/>
</dbReference>
<keyword evidence="2 7" id="KW-0813">Transport</keyword>
<evidence type="ECO:0000259" key="8">
    <source>
        <dbReference type="PROSITE" id="PS50928"/>
    </source>
</evidence>
<keyword evidence="4 7" id="KW-0812">Transmembrane</keyword>
<comment type="subcellular location">
    <subcellularLocation>
        <location evidence="1 7">Cell membrane</location>
        <topology evidence="1 7">Multi-pass membrane protein</topology>
    </subcellularLocation>
</comment>
<comment type="similarity">
    <text evidence="7">Belongs to the binding-protein-dependent transport system permease family.</text>
</comment>
<feature type="transmembrane region" description="Helical" evidence="7">
    <location>
        <begin position="97"/>
        <end position="118"/>
    </location>
</feature>
<evidence type="ECO:0000256" key="5">
    <source>
        <dbReference type="ARBA" id="ARBA00022989"/>
    </source>
</evidence>
<reference evidence="10" key="1">
    <citation type="submission" date="2023-12" db="EMBL/GenBank/DDBJ databases">
        <title>Novel isolates from deep terrestrial aquifers shed light on the physiology and ecology of the class Limnochordia.</title>
        <authorList>
            <person name="Karnachuk O.V."/>
            <person name="Lukina A.P."/>
            <person name="Avakyan M.R."/>
            <person name="Kadnikov V."/>
            <person name="Begmatov S."/>
            <person name="Beletsky A.V."/>
            <person name="Mardanov A.V."/>
            <person name="Ravin N.V."/>
        </authorList>
    </citation>
    <scope>NUCLEOTIDE SEQUENCE [LARGE SCALE GENOMIC DNA]</scope>
    <source>
        <strain evidence="10">LN</strain>
    </source>
</reference>
<name>A0ABZ1BRL3_9FIRM</name>
<dbReference type="PANTHER" id="PTHR30193">
    <property type="entry name" value="ABC TRANSPORTER PERMEASE PROTEIN"/>
    <property type="match status" value="1"/>
</dbReference>
<organism evidence="9 10">
    <name type="scientific">Geochorda subterranea</name>
    <dbReference type="NCBI Taxonomy" id="3109564"/>
    <lineage>
        <taxon>Bacteria</taxon>
        <taxon>Bacillati</taxon>
        <taxon>Bacillota</taxon>
        <taxon>Limnochordia</taxon>
        <taxon>Limnochordales</taxon>
        <taxon>Geochordaceae</taxon>
        <taxon>Geochorda</taxon>
    </lineage>
</organism>
<evidence type="ECO:0000256" key="1">
    <source>
        <dbReference type="ARBA" id="ARBA00004651"/>
    </source>
</evidence>
<dbReference type="Gene3D" id="1.10.3720.10">
    <property type="entry name" value="MetI-like"/>
    <property type="match status" value="1"/>
</dbReference>
<feature type="transmembrane region" description="Helical" evidence="7">
    <location>
        <begin position="283"/>
        <end position="305"/>
    </location>
</feature>
<accession>A0ABZ1BRL3</accession>
<gene>
    <name evidence="9" type="ORF">VLY81_03005</name>
</gene>
<dbReference type="RefSeq" id="WP_324669545.1">
    <property type="nucleotide sequence ID" value="NZ_CP141614.1"/>
</dbReference>
<sequence length="320" mass="36138">MGQVRGGLAVGARPWVAPLQELARLRAQVRRHRVAYFFMAPFVAVFFLLTLAPVLVATYLSFTYFNLLQPPTWIGWSNYRALLLDDDIFLIGVRNTLFFAFIYGPVSFMASFTLAWLINQLRRLRAFYTLAMYAPSIVSSIAISVIWLYFLAGDRYGLINYLLMRVGILEEPFLWLRDPRTTMPSIVVVALWMSLGNQFLVFLAGLQNVDPQLYEAAAIDGVRNRLQELWYVTIPVMKPQFLFASVNAVVASFSVFDIAVALAGLPSHLYAGHTIVTHLYDYAFIRFEMGYAAAIAVILFLLTFATGRLAFRLFSTGGAY</sequence>
<dbReference type="Proteomes" id="UP001333102">
    <property type="component" value="Chromosome"/>
</dbReference>
<dbReference type="InterPro" id="IPR035906">
    <property type="entry name" value="MetI-like_sf"/>
</dbReference>
<dbReference type="InterPro" id="IPR051393">
    <property type="entry name" value="ABC_transporter_permease"/>
</dbReference>
<dbReference type="PROSITE" id="PS50928">
    <property type="entry name" value="ABC_TM1"/>
    <property type="match status" value="1"/>
</dbReference>
<keyword evidence="3" id="KW-1003">Cell membrane</keyword>
<proteinExistence type="inferred from homology"/>
<evidence type="ECO:0000256" key="3">
    <source>
        <dbReference type="ARBA" id="ARBA00022475"/>
    </source>
</evidence>